<evidence type="ECO:0000313" key="2">
    <source>
        <dbReference type="EMBL" id="JAD86125.1"/>
    </source>
</evidence>
<organism evidence="2">
    <name type="scientific">Arundo donax</name>
    <name type="common">Giant reed</name>
    <name type="synonym">Donax arundinaceus</name>
    <dbReference type="NCBI Taxonomy" id="35708"/>
    <lineage>
        <taxon>Eukaryota</taxon>
        <taxon>Viridiplantae</taxon>
        <taxon>Streptophyta</taxon>
        <taxon>Embryophyta</taxon>
        <taxon>Tracheophyta</taxon>
        <taxon>Spermatophyta</taxon>
        <taxon>Magnoliopsida</taxon>
        <taxon>Liliopsida</taxon>
        <taxon>Poales</taxon>
        <taxon>Poaceae</taxon>
        <taxon>PACMAD clade</taxon>
        <taxon>Arundinoideae</taxon>
        <taxon>Arundineae</taxon>
        <taxon>Arundo</taxon>
    </lineage>
</organism>
<feature type="region of interest" description="Disordered" evidence="1">
    <location>
        <begin position="1"/>
        <end position="23"/>
    </location>
</feature>
<reference evidence="2" key="1">
    <citation type="submission" date="2014-09" db="EMBL/GenBank/DDBJ databases">
        <authorList>
            <person name="Magalhaes I.L.F."/>
            <person name="Oliveira U."/>
            <person name="Santos F.R."/>
            <person name="Vidigal T.H.D.A."/>
            <person name="Brescovit A.D."/>
            <person name="Santos A.J."/>
        </authorList>
    </citation>
    <scope>NUCLEOTIDE SEQUENCE</scope>
    <source>
        <tissue evidence="2">Shoot tissue taken approximately 20 cm above the soil surface</tissue>
    </source>
</reference>
<proteinExistence type="predicted"/>
<feature type="compositionally biased region" description="Polar residues" evidence="1">
    <location>
        <begin position="9"/>
        <end position="23"/>
    </location>
</feature>
<reference evidence="2" key="2">
    <citation type="journal article" date="2015" name="Data Brief">
        <title>Shoot transcriptome of the giant reed, Arundo donax.</title>
        <authorList>
            <person name="Barrero R.A."/>
            <person name="Guerrero F.D."/>
            <person name="Moolhuijzen P."/>
            <person name="Goolsby J.A."/>
            <person name="Tidwell J."/>
            <person name="Bellgard S.E."/>
            <person name="Bellgard M.I."/>
        </authorList>
    </citation>
    <scope>NUCLEOTIDE SEQUENCE</scope>
    <source>
        <tissue evidence="2">Shoot tissue taken approximately 20 cm above the soil surface</tissue>
    </source>
</reference>
<protein>
    <submittedName>
        <fullName evidence="2">Uncharacterized protein</fullName>
    </submittedName>
</protein>
<sequence length="85" mass="8895">MVSCRPVPTSRSANSSFTMNSLPSSRFRIRHLGSVSSPSGVASEEPDDAWRHRFPSGGLVVGTGTAPSDLDREMGETAAGRTGSS</sequence>
<dbReference type="EMBL" id="GBRH01211770">
    <property type="protein sequence ID" value="JAD86125.1"/>
    <property type="molecule type" value="Transcribed_RNA"/>
</dbReference>
<name>A0A0A9DKH3_ARUDO</name>
<feature type="region of interest" description="Disordered" evidence="1">
    <location>
        <begin position="35"/>
        <end position="85"/>
    </location>
</feature>
<evidence type="ECO:0000256" key="1">
    <source>
        <dbReference type="SAM" id="MobiDB-lite"/>
    </source>
</evidence>
<dbReference type="AlphaFoldDB" id="A0A0A9DKH3"/>
<accession>A0A0A9DKH3</accession>